<evidence type="ECO:0000256" key="10">
    <source>
        <dbReference type="ARBA" id="ARBA00022840"/>
    </source>
</evidence>
<dbReference type="EC" id="2.7.1.130" evidence="3 13"/>
<evidence type="ECO:0000256" key="1">
    <source>
        <dbReference type="ARBA" id="ARBA00002274"/>
    </source>
</evidence>
<dbReference type="PANTHER" id="PTHR42724">
    <property type="entry name" value="TETRAACYLDISACCHARIDE 4'-KINASE"/>
    <property type="match status" value="1"/>
</dbReference>
<dbReference type="OrthoDB" id="9766423at2"/>
<dbReference type="NCBIfam" id="TIGR00682">
    <property type="entry name" value="lpxK"/>
    <property type="match status" value="1"/>
</dbReference>
<keyword evidence="8 13" id="KW-0547">Nucleotide-binding</keyword>
<keyword evidence="9 13" id="KW-0418">Kinase</keyword>
<dbReference type="EMBL" id="LDPZ01000002">
    <property type="protein sequence ID" value="KTQ98555.1"/>
    <property type="molecule type" value="Genomic_DNA"/>
</dbReference>
<dbReference type="STRING" id="401562.NS365_17300"/>
<sequence>MALLGTAPRFWWREPGLASRALAAPSLAYGWVARRNLERGARVRVPLPVLCVGNWTVGGGGKTPTAQALGRAALAIGHRPGFLSRGHGGAARSPLLVDPSQHGADLVGDEPLLLAGVAPTAIAPDRAKGAELLRQAGCDLIIMDDGFQSARLHVDVALLVADARRGLGNGHVLPAGPLRAPLGSQLAHADAALLIGEGAPGEALAHQLRDSGLPLYRATLGFPNAGDFAGRRVLAFAGIADPEKFYASLKAAGAEIVATRSFPDHHMFKPDDARELLAEADSLGLDLVTTAKDRARFQGRQDGPMRGLNRLARVLDVEVRWSEAETAEALLRQALARFSAR</sequence>
<evidence type="ECO:0000313" key="15">
    <source>
        <dbReference type="Proteomes" id="UP000078272"/>
    </source>
</evidence>
<dbReference type="GO" id="GO:0009244">
    <property type="term" value="P:lipopolysaccharide core region biosynthetic process"/>
    <property type="evidence" value="ECO:0007669"/>
    <property type="project" value="TreeGrafter"/>
</dbReference>
<dbReference type="Proteomes" id="UP000078272">
    <property type="component" value="Unassembled WGS sequence"/>
</dbReference>
<evidence type="ECO:0000256" key="3">
    <source>
        <dbReference type="ARBA" id="ARBA00012071"/>
    </source>
</evidence>
<evidence type="ECO:0000256" key="8">
    <source>
        <dbReference type="ARBA" id="ARBA00022741"/>
    </source>
</evidence>
<evidence type="ECO:0000256" key="7">
    <source>
        <dbReference type="ARBA" id="ARBA00022679"/>
    </source>
</evidence>
<dbReference type="SUPFAM" id="SSF52540">
    <property type="entry name" value="P-loop containing nucleoside triphosphate hydrolases"/>
    <property type="match status" value="1"/>
</dbReference>
<evidence type="ECO:0000256" key="13">
    <source>
        <dbReference type="HAMAP-Rule" id="MF_00409"/>
    </source>
</evidence>
<dbReference type="GO" id="GO:0009029">
    <property type="term" value="F:lipid-A 4'-kinase activity"/>
    <property type="evidence" value="ECO:0007669"/>
    <property type="project" value="UniProtKB-UniRule"/>
</dbReference>
<accession>A0A175RE67</accession>
<dbReference type="InterPro" id="IPR003758">
    <property type="entry name" value="LpxK"/>
</dbReference>
<comment type="function">
    <text evidence="1 13">Transfers the gamma-phosphate of ATP to the 4'-position of a tetraacyldisaccharide 1-phosphate intermediate (termed DS-1-P) to form tetraacyldisaccharide 1,4'-bis-phosphate (lipid IVA).</text>
</comment>
<organism evidence="14 15">
    <name type="scientific">Aureimonas ureilytica</name>
    <dbReference type="NCBI Taxonomy" id="401562"/>
    <lineage>
        <taxon>Bacteria</taxon>
        <taxon>Pseudomonadati</taxon>
        <taxon>Pseudomonadota</taxon>
        <taxon>Alphaproteobacteria</taxon>
        <taxon>Hyphomicrobiales</taxon>
        <taxon>Aurantimonadaceae</taxon>
        <taxon>Aureimonas</taxon>
    </lineage>
</organism>
<protein>
    <recommendedName>
        <fullName evidence="4 13">Tetraacyldisaccharide 4'-kinase</fullName>
        <ecNumber evidence="3 13">2.7.1.130</ecNumber>
    </recommendedName>
    <alternativeName>
        <fullName evidence="12 13">Lipid A 4'-kinase</fullName>
    </alternativeName>
</protein>
<evidence type="ECO:0000256" key="4">
    <source>
        <dbReference type="ARBA" id="ARBA00016436"/>
    </source>
</evidence>
<comment type="caution">
    <text evidence="14">The sequence shown here is derived from an EMBL/GenBank/DDBJ whole genome shotgun (WGS) entry which is preliminary data.</text>
</comment>
<gene>
    <name evidence="13" type="primary">lpxK</name>
    <name evidence="14" type="ORF">NS226_00615</name>
</gene>
<comment type="catalytic activity">
    <reaction evidence="13">
        <text>a lipid A disaccharide + ATP = a lipid IVA + ADP + H(+)</text>
        <dbReference type="Rhea" id="RHEA:67840"/>
        <dbReference type="ChEBI" id="CHEBI:15378"/>
        <dbReference type="ChEBI" id="CHEBI:30616"/>
        <dbReference type="ChEBI" id="CHEBI:176343"/>
        <dbReference type="ChEBI" id="CHEBI:176425"/>
        <dbReference type="ChEBI" id="CHEBI:456216"/>
        <dbReference type="EC" id="2.7.1.130"/>
    </reaction>
</comment>
<dbReference type="AlphaFoldDB" id="A0A175RE67"/>
<keyword evidence="10 13" id="KW-0067">ATP-binding</keyword>
<dbReference type="HAMAP" id="MF_00409">
    <property type="entry name" value="LpxK"/>
    <property type="match status" value="1"/>
</dbReference>
<comment type="pathway">
    <text evidence="2 13">Glycolipid biosynthesis; lipid IV(A) biosynthesis; lipid IV(A) from (3R)-3-hydroxytetradecanoyl-[acyl-carrier-protein] and UDP-N-acetyl-alpha-D-glucosamine: step 6/6.</text>
</comment>
<keyword evidence="7 13" id="KW-0808">Transferase</keyword>
<reference evidence="14 15" key="1">
    <citation type="journal article" date="2016" name="Front. Microbiol.">
        <title>Genomic Resource of Rice Seed Associated Bacteria.</title>
        <authorList>
            <person name="Midha S."/>
            <person name="Bansal K."/>
            <person name="Sharma S."/>
            <person name="Kumar N."/>
            <person name="Patil P.P."/>
            <person name="Chaudhry V."/>
            <person name="Patil P.B."/>
        </authorList>
    </citation>
    <scope>NUCLEOTIDE SEQUENCE [LARGE SCALE GENOMIC DNA]</scope>
    <source>
        <strain evidence="14 15">NS226</strain>
    </source>
</reference>
<keyword evidence="5 13" id="KW-0444">Lipid biosynthesis</keyword>
<dbReference type="PANTHER" id="PTHR42724:SF1">
    <property type="entry name" value="TETRAACYLDISACCHARIDE 4'-KINASE, MITOCHONDRIAL-RELATED"/>
    <property type="match status" value="1"/>
</dbReference>
<proteinExistence type="inferred from homology"/>
<dbReference type="UniPathway" id="UPA00359">
    <property type="reaction ID" value="UER00482"/>
</dbReference>
<evidence type="ECO:0000256" key="9">
    <source>
        <dbReference type="ARBA" id="ARBA00022777"/>
    </source>
</evidence>
<evidence type="ECO:0000313" key="14">
    <source>
        <dbReference type="EMBL" id="KTQ98555.1"/>
    </source>
</evidence>
<keyword evidence="11 13" id="KW-0443">Lipid metabolism</keyword>
<evidence type="ECO:0000256" key="11">
    <source>
        <dbReference type="ARBA" id="ARBA00023098"/>
    </source>
</evidence>
<dbReference type="Pfam" id="PF02606">
    <property type="entry name" value="LpxK"/>
    <property type="match status" value="1"/>
</dbReference>
<dbReference type="GO" id="GO:0005524">
    <property type="term" value="F:ATP binding"/>
    <property type="evidence" value="ECO:0007669"/>
    <property type="project" value="UniProtKB-UniRule"/>
</dbReference>
<evidence type="ECO:0000256" key="12">
    <source>
        <dbReference type="ARBA" id="ARBA00029757"/>
    </source>
</evidence>
<keyword evidence="6 13" id="KW-0441">Lipid A biosynthesis</keyword>
<feature type="binding site" evidence="13">
    <location>
        <begin position="56"/>
        <end position="63"/>
    </location>
    <ligand>
        <name>ATP</name>
        <dbReference type="ChEBI" id="CHEBI:30616"/>
    </ligand>
</feature>
<evidence type="ECO:0000256" key="6">
    <source>
        <dbReference type="ARBA" id="ARBA00022556"/>
    </source>
</evidence>
<dbReference type="PATRIC" id="fig|401562.3.peg.1356"/>
<dbReference type="GO" id="GO:0005886">
    <property type="term" value="C:plasma membrane"/>
    <property type="evidence" value="ECO:0007669"/>
    <property type="project" value="TreeGrafter"/>
</dbReference>
<dbReference type="GO" id="GO:0009245">
    <property type="term" value="P:lipid A biosynthetic process"/>
    <property type="evidence" value="ECO:0007669"/>
    <property type="project" value="UniProtKB-UniRule"/>
</dbReference>
<name>A0A175RE67_9HYPH</name>
<evidence type="ECO:0000256" key="2">
    <source>
        <dbReference type="ARBA" id="ARBA00004870"/>
    </source>
</evidence>
<evidence type="ECO:0000256" key="5">
    <source>
        <dbReference type="ARBA" id="ARBA00022516"/>
    </source>
</evidence>
<dbReference type="InterPro" id="IPR027417">
    <property type="entry name" value="P-loop_NTPase"/>
</dbReference>
<comment type="similarity">
    <text evidence="13">Belongs to the LpxK family.</text>
</comment>